<reference evidence="2" key="1">
    <citation type="submission" date="2018-08" db="EMBL/GenBank/DDBJ databases">
        <title>Thalassotalea euphylliae genome.</title>
        <authorList>
            <person name="Summers S."/>
            <person name="Rice S.A."/>
            <person name="Freckelton M.L."/>
            <person name="Nedved B.T."/>
            <person name="Hadfield M.G."/>
        </authorList>
    </citation>
    <scope>NUCLEOTIDE SEQUENCE [LARGE SCALE GENOMIC DNA]</scope>
    <source>
        <strain evidence="2">H3</strain>
    </source>
</reference>
<comment type="caution">
    <text evidence="1">The sequence shown here is derived from an EMBL/GenBank/DDBJ whole genome shotgun (WGS) entry which is preliminary data.</text>
</comment>
<accession>A0A3E0TY17</accession>
<keyword evidence="2" id="KW-1185">Reference proteome</keyword>
<dbReference type="RefSeq" id="WP_116013105.1">
    <property type="nucleotide sequence ID" value="NZ_QUOT01000001.1"/>
</dbReference>
<evidence type="ECO:0000313" key="2">
    <source>
        <dbReference type="Proteomes" id="UP000256899"/>
    </source>
</evidence>
<evidence type="ECO:0000313" key="1">
    <source>
        <dbReference type="EMBL" id="REL29287.1"/>
    </source>
</evidence>
<proteinExistence type="predicted"/>
<dbReference type="EMBL" id="QUOT01000001">
    <property type="protein sequence ID" value="REL29287.1"/>
    <property type="molecule type" value="Genomic_DNA"/>
</dbReference>
<protein>
    <submittedName>
        <fullName evidence="1">Uncharacterized protein</fullName>
    </submittedName>
</protein>
<gene>
    <name evidence="1" type="ORF">DXX94_00245</name>
</gene>
<dbReference type="Proteomes" id="UP000256899">
    <property type="component" value="Unassembled WGS sequence"/>
</dbReference>
<name>A0A3E0TY17_9GAMM</name>
<sequence length="222" mass="24258">MLSMFNRLMPSKVLRASLRILAFVSTLFSLSANAGLIIYSDQEVFESAVSSPLAFEGFNDNALELVDVESGYIRYRTNSSLVSEGDRALTLKEKNSVTFQFDHEVFAFGLFVNELNSTNLNYTDSLGNELADALTVTDIWNASTFFGVTSDVALTSFTLTGFTTSSNANAVFGIDALQFTAPPTDIPEPKTSLIFLLALLALLTTCHKSKLIAKTLNNTNYL</sequence>
<organism evidence="1 2">
    <name type="scientific">Thalassotalea euphylliae</name>
    <dbReference type="NCBI Taxonomy" id="1655234"/>
    <lineage>
        <taxon>Bacteria</taxon>
        <taxon>Pseudomonadati</taxon>
        <taxon>Pseudomonadota</taxon>
        <taxon>Gammaproteobacteria</taxon>
        <taxon>Alteromonadales</taxon>
        <taxon>Colwelliaceae</taxon>
        <taxon>Thalassotalea</taxon>
    </lineage>
</organism>
<dbReference type="AlphaFoldDB" id="A0A3E0TY17"/>